<reference evidence="1 2" key="1">
    <citation type="submission" date="2020-02" db="EMBL/GenBank/DDBJ databases">
        <title>Tigecycline-resistant Acinetobacter species from pigs and migratory birds.</title>
        <authorList>
            <person name="Chen C."/>
            <person name="Sun J."/>
            <person name="Liao X.-P."/>
            <person name="Liu Y.-H."/>
        </authorList>
    </citation>
    <scope>NUCLEOTIDE SEQUENCE [LARGE SCALE GENOMIC DNA]</scope>
    <source>
        <strain evidence="1 2">C15_T</strain>
    </source>
</reference>
<dbReference type="Proteomes" id="UP000593812">
    <property type="component" value="Chromosome"/>
</dbReference>
<protein>
    <submittedName>
        <fullName evidence="1">Uncharacterized protein</fullName>
    </submittedName>
</protein>
<dbReference type="AlphaFoldDB" id="A0A7S6VPX5"/>
<evidence type="ECO:0000313" key="1">
    <source>
        <dbReference type="EMBL" id="QOW42717.1"/>
    </source>
</evidence>
<organism evidence="1 2">
    <name type="scientific">Acinetobacter indicus</name>
    <dbReference type="NCBI Taxonomy" id="756892"/>
    <lineage>
        <taxon>Bacteria</taxon>
        <taxon>Pseudomonadati</taxon>
        <taxon>Pseudomonadota</taxon>
        <taxon>Gammaproteobacteria</taxon>
        <taxon>Moraxellales</taxon>
        <taxon>Moraxellaceae</taxon>
        <taxon>Acinetobacter</taxon>
    </lineage>
</organism>
<proteinExistence type="predicted"/>
<gene>
    <name evidence="1" type="ORF">G0027_07525</name>
</gene>
<dbReference type="GeneID" id="69467407"/>
<accession>A0A7S6VPX5</accession>
<dbReference type="EMBL" id="CP048654">
    <property type="protein sequence ID" value="QOW42717.1"/>
    <property type="molecule type" value="Genomic_DNA"/>
</dbReference>
<sequence length="69" mass="7610">MAKTTKDEIPVEESAQASEVSDKVTEARALLGKQMSANLIAIAELTHTPIPHMQVDEHGVFHEIQNTDR</sequence>
<name>A0A7S6VPX5_9GAMM</name>
<evidence type="ECO:0000313" key="2">
    <source>
        <dbReference type="Proteomes" id="UP000593812"/>
    </source>
</evidence>
<dbReference type="RefSeq" id="WP_016658935.1">
    <property type="nucleotide sequence ID" value="NZ_CP041291.1"/>
</dbReference>